<keyword evidence="3" id="KW-1185">Reference proteome</keyword>
<keyword evidence="1" id="KW-0812">Transmembrane</keyword>
<sequence>MCSGGYDRLLYLWVLSKMVLCFFLIFRAWSILDFCINMGCLELWNTEHFDLWLCIFLLTIPTCDFCLFSFYPYLNCHVYFLLQCYKPIISL</sequence>
<accession>A0AAV2ZUN9</accession>
<feature type="transmembrane region" description="Helical" evidence="1">
    <location>
        <begin position="49"/>
        <end position="71"/>
    </location>
</feature>
<evidence type="ECO:0000313" key="2">
    <source>
        <dbReference type="EMBL" id="DBA19240.1"/>
    </source>
</evidence>
<name>A0AAV2ZUN9_PYXAD</name>
<dbReference type="AlphaFoldDB" id="A0AAV2ZUN9"/>
<feature type="transmembrane region" description="Helical" evidence="1">
    <location>
        <begin position="9"/>
        <end position="29"/>
    </location>
</feature>
<proteinExistence type="predicted"/>
<reference evidence="2" key="1">
    <citation type="thesis" date="2020" institute="ProQuest LLC" country="789 East Eisenhower Parkway, Ann Arbor, MI, USA">
        <title>Comparative Genomics and Chromosome Evolution.</title>
        <authorList>
            <person name="Mudd A.B."/>
        </authorList>
    </citation>
    <scope>NUCLEOTIDE SEQUENCE</scope>
    <source>
        <strain evidence="2">1538</strain>
        <tissue evidence="2">Blood</tissue>
    </source>
</reference>
<organism evidence="2 3">
    <name type="scientific">Pyxicephalus adspersus</name>
    <name type="common">African bullfrog</name>
    <dbReference type="NCBI Taxonomy" id="30357"/>
    <lineage>
        <taxon>Eukaryota</taxon>
        <taxon>Metazoa</taxon>
        <taxon>Chordata</taxon>
        <taxon>Craniata</taxon>
        <taxon>Vertebrata</taxon>
        <taxon>Euteleostomi</taxon>
        <taxon>Amphibia</taxon>
        <taxon>Batrachia</taxon>
        <taxon>Anura</taxon>
        <taxon>Neobatrachia</taxon>
        <taxon>Ranoidea</taxon>
        <taxon>Pyxicephalidae</taxon>
        <taxon>Pyxicephalinae</taxon>
        <taxon>Pyxicephalus</taxon>
    </lineage>
</organism>
<keyword evidence="1" id="KW-1133">Transmembrane helix</keyword>
<evidence type="ECO:0000313" key="3">
    <source>
        <dbReference type="Proteomes" id="UP001181693"/>
    </source>
</evidence>
<dbReference type="EMBL" id="DYDO01000008">
    <property type="protein sequence ID" value="DBA19240.1"/>
    <property type="molecule type" value="Genomic_DNA"/>
</dbReference>
<gene>
    <name evidence="2" type="ORF">GDO54_015104</name>
</gene>
<dbReference type="Proteomes" id="UP001181693">
    <property type="component" value="Unassembled WGS sequence"/>
</dbReference>
<comment type="caution">
    <text evidence="2">The sequence shown here is derived from an EMBL/GenBank/DDBJ whole genome shotgun (WGS) entry which is preliminary data.</text>
</comment>
<keyword evidence="1" id="KW-0472">Membrane</keyword>
<protein>
    <submittedName>
        <fullName evidence="2">Uncharacterized protein</fullName>
    </submittedName>
</protein>
<evidence type="ECO:0000256" key="1">
    <source>
        <dbReference type="SAM" id="Phobius"/>
    </source>
</evidence>